<evidence type="ECO:0000313" key="5">
    <source>
        <dbReference type="Proteomes" id="UP000824076"/>
    </source>
</evidence>
<reference evidence="4" key="2">
    <citation type="journal article" date="2021" name="PeerJ">
        <title>Extensive microbial diversity within the chicken gut microbiome revealed by metagenomics and culture.</title>
        <authorList>
            <person name="Gilroy R."/>
            <person name="Ravi A."/>
            <person name="Getino M."/>
            <person name="Pursley I."/>
            <person name="Horton D.L."/>
            <person name="Alikhan N.F."/>
            <person name="Baker D."/>
            <person name="Gharbi K."/>
            <person name="Hall N."/>
            <person name="Watson M."/>
            <person name="Adriaenssens E.M."/>
            <person name="Foster-Nyarko E."/>
            <person name="Jarju S."/>
            <person name="Secka A."/>
            <person name="Antonio M."/>
            <person name="Oren A."/>
            <person name="Chaudhuri R.R."/>
            <person name="La Ragione R."/>
            <person name="Hildebrand F."/>
            <person name="Pallen M.J."/>
        </authorList>
    </citation>
    <scope>NUCLEOTIDE SEQUENCE</scope>
    <source>
        <strain evidence="4">17073</strain>
    </source>
</reference>
<dbReference type="SUPFAM" id="SSF53955">
    <property type="entry name" value="Lysozyme-like"/>
    <property type="match status" value="1"/>
</dbReference>
<name>A0A9D1IP43_9BACT</name>
<evidence type="ECO:0000256" key="2">
    <source>
        <dbReference type="SAM" id="SignalP"/>
    </source>
</evidence>
<evidence type="ECO:0000259" key="3">
    <source>
        <dbReference type="Pfam" id="PF01464"/>
    </source>
</evidence>
<proteinExistence type="inferred from homology"/>
<dbReference type="Gene3D" id="1.10.530.10">
    <property type="match status" value="1"/>
</dbReference>
<reference evidence="4" key="1">
    <citation type="submission" date="2020-10" db="EMBL/GenBank/DDBJ databases">
        <authorList>
            <person name="Gilroy R."/>
        </authorList>
    </citation>
    <scope>NUCLEOTIDE SEQUENCE</scope>
    <source>
        <strain evidence="4">17073</strain>
    </source>
</reference>
<dbReference type="CDD" id="cd16894">
    <property type="entry name" value="MltD-like"/>
    <property type="match status" value="1"/>
</dbReference>
<evidence type="ECO:0000256" key="1">
    <source>
        <dbReference type="ARBA" id="ARBA00007734"/>
    </source>
</evidence>
<evidence type="ECO:0000313" key="4">
    <source>
        <dbReference type="EMBL" id="HIU39574.1"/>
    </source>
</evidence>
<dbReference type="InterPro" id="IPR023346">
    <property type="entry name" value="Lysozyme-like_dom_sf"/>
</dbReference>
<protein>
    <submittedName>
        <fullName evidence="4">Lytic transglycosylase domain-containing protein</fullName>
    </submittedName>
</protein>
<dbReference type="EMBL" id="DVMS01000222">
    <property type="protein sequence ID" value="HIU39574.1"/>
    <property type="molecule type" value="Genomic_DNA"/>
</dbReference>
<feature type="chain" id="PRO_5038491747" evidence="2">
    <location>
        <begin position="25"/>
        <end position="306"/>
    </location>
</feature>
<dbReference type="Pfam" id="PF01464">
    <property type="entry name" value="SLT"/>
    <property type="match status" value="1"/>
</dbReference>
<accession>A0A9D1IP43</accession>
<dbReference type="InterPro" id="IPR008258">
    <property type="entry name" value="Transglycosylase_SLT_dom_1"/>
</dbReference>
<keyword evidence="2" id="KW-0732">Signal</keyword>
<sequence>MTTTRRIKCWALALLMAAPCSGLAQNTVSAPDVPTQIEFAGEKFDLSRADFQERLDRELLSMSFGHINTILTIKRANRYLPVLSTIMQKEGIPADFVYMVAIESHYDDTALSPAGAAGMWQMMPATAKEYGLEVTKYVDERYDAEKAAVAACKYLKKAYAKYGNWLAVAASYNAGMRRISDALADQKADCVTDLYLNNETSRYIFRLFAMKTIMENPAKYGFRFKANQLYQPLECRKVTVSEPVESWIDWARKHKISYALLRELNPWIRNDSLPNPQGKTYKVNVPKANGSFTSGQLKTYNQNWVK</sequence>
<dbReference type="PANTHER" id="PTHR37423:SF2">
    <property type="entry name" value="MEMBRANE-BOUND LYTIC MUREIN TRANSGLYCOSYLASE C"/>
    <property type="match status" value="1"/>
</dbReference>
<comment type="similarity">
    <text evidence="1">Belongs to the transglycosylase Slt family.</text>
</comment>
<dbReference type="Proteomes" id="UP000824076">
    <property type="component" value="Unassembled WGS sequence"/>
</dbReference>
<dbReference type="AlphaFoldDB" id="A0A9D1IP43"/>
<feature type="signal peptide" evidence="2">
    <location>
        <begin position="1"/>
        <end position="24"/>
    </location>
</feature>
<organism evidence="4 5">
    <name type="scientific">Candidatus Limisoma intestinavium</name>
    <dbReference type="NCBI Taxonomy" id="2840856"/>
    <lineage>
        <taxon>Bacteria</taxon>
        <taxon>Pseudomonadati</taxon>
        <taxon>Bacteroidota</taxon>
        <taxon>Bacteroidia</taxon>
        <taxon>Bacteroidales</taxon>
        <taxon>Candidatus Limisoma</taxon>
    </lineage>
</organism>
<feature type="domain" description="Transglycosylase SLT" evidence="3">
    <location>
        <begin position="87"/>
        <end position="187"/>
    </location>
</feature>
<dbReference type="PANTHER" id="PTHR37423">
    <property type="entry name" value="SOLUBLE LYTIC MUREIN TRANSGLYCOSYLASE-RELATED"/>
    <property type="match status" value="1"/>
</dbReference>
<comment type="caution">
    <text evidence="4">The sequence shown here is derived from an EMBL/GenBank/DDBJ whole genome shotgun (WGS) entry which is preliminary data.</text>
</comment>
<gene>
    <name evidence="4" type="ORF">IAD18_07920</name>
</gene>